<reference evidence="3" key="1">
    <citation type="journal article" date="2017" name="bioRxiv">
        <title>Comparative analysis of the genomes of Stylophora pistillata and Acropora digitifera provides evidence for extensive differences between species of corals.</title>
        <authorList>
            <person name="Voolstra C.R."/>
            <person name="Li Y."/>
            <person name="Liew Y.J."/>
            <person name="Baumgarten S."/>
            <person name="Zoccola D."/>
            <person name="Flot J.-F."/>
            <person name="Tambutte S."/>
            <person name="Allemand D."/>
            <person name="Aranda M."/>
        </authorList>
    </citation>
    <scope>NUCLEOTIDE SEQUENCE [LARGE SCALE GENOMIC DNA]</scope>
</reference>
<name>A0A2B4RQG3_STYPI</name>
<dbReference type="AlphaFoldDB" id="A0A2B4RQG3"/>
<protein>
    <submittedName>
        <fullName evidence="2">Uncharacterized protein</fullName>
    </submittedName>
</protein>
<feature type="region of interest" description="Disordered" evidence="1">
    <location>
        <begin position="447"/>
        <end position="483"/>
    </location>
</feature>
<evidence type="ECO:0000256" key="1">
    <source>
        <dbReference type="SAM" id="MobiDB-lite"/>
    </source>
</evidence>
<comment type="caution">
    <text evidence="2">The sequence shown here is derived from an EMBL/GenBank/DDBJ whole genome shotgun (WGS) entry which is preliminary data.</text>
</comment>
<proteinExistence type="predicted"/>
<dbReference type="Gene3D" id="1.25.40.10">
    <property type="entry name" value="Tetratricopeptide repeat domain"/>
    <property type="match status" value="1"/>
</dbReference>
<feature type="compositionally biased region" description="Basic and acidic residues" evidence="1">
    <location>
        <begin position="474"/>
        <end position="483"/>
    </location>
</feature>
<evidence type="ECO:0000313" key="3">
    <source>
        <dbReference type="Proteomes" id="UP000225706"/>
    </source>
</evidence>
<sequence length="483" mass="55530">MDCRHDLADEFSKQLTDRGQPSFHDVEGLLFSFHREDSTSVIAQTKVDTDRNTMNLSLANYSVVLIGQSNVEQVNRNLCCNEDGLQCDSRLKDDECGERHKDKFGNRIQAFDELQGGELLTSVVDDIEPQLPLIKTTGYLSGEQCEEIMERLVDLQDNGRFEKHDRMVTSYMEHFERKGDTDMQLAMIIERGVAFSYQKKSLKESKRLFSRAIKIGSSSPSKLCNPNVLLARAFYGFVQVCRHKNSRKLQPLLRCLEKAEYLLQNHESPEDWAEIYYNYGSLYLAYMSKIPYDERKPKARNDLQRTVREYFEKTIEAGKKDPRERVRVKKQIYGHLRVATVLLDCTSTVARTQIKVIPPQDIADAVKHLDILEDQLADDIPRGTRVQILKTRSDQYYRQGEAMYPLAKETAEKALKLAESHKFSTELSSLQERIDFLDQLCRDLPHRERIKPPFSSESEASSRDGSGEASASETDQKCSIRKD</sequence>
<dbReference type="OrthoDB" id="5975409at2759"/>
<keyword evidence="3" id="KW-1185">Reference proteome</keyword>
<dbReference type="EMBL" id="LSMT01000404">
    <property type="protein sequence ID" value="PFX18558.1"/>
    <property type="molecule type" value="Genomic_DNA"/>
</dbReference>
<accession>A0A2B4RQG3</accession>
<evidence type="ECO:0000313" key="2">
    <source>
        <dbReference type="EMBL" id="PFX18558.1"/>
    </source>
</evidence>
<dbReference type="InterPro" id="IPR011990">
    <property type="entry name" value="TPR-like_helical_dom_sf"/>
</dbReference>
<gene>
    <name evidence="2" type="ORF">AWC38_SpisGene17066</name>
</gene>
<dbReference type="Proteomes" id="UP000225706">
    <property type="component" value="Unassembled WGS sequence"/>
</dbReference>
<organism evidence="2 3">
    <name type="scientific">Stylophora pistillata</name>
    <name type="common">Smooth cauliflower coral</name>
    <dbReference type="NCBI Taxonomy" id="50429"/>
    <lineage>
        <taxon>Eukaryota</taxon>
        <taxon>Metazoa</taxon>
        <taxon>Cnidaria</taxon>
        <taxon>Anthozoa</taxon>
        <taxon>Hexacorallia</taxon>
        <taxon>Scleractinia</taxon>
        <taxon>Astrocoeniina</taxon>
        <taxon>Pocilloporidae</taxon>
        <taxon>Stylophora</taxon>
    </lineage>
</organism>